<sequence>MKLDSLGEIIAERTLNIIGDEKHKLIVKIGKPQNFPNSSDYYCPYQIIGLGKEKIRYAGGIDAVQSLILALKMIGADLYTSPESQSGKLRWEGDESGNLGFPNPDSMRDLVLS</sequence>
<dbReference type="Pfam" id="PF22302">
    <property type="entry name" value="DUF6968"/>
    <property type="match status" value="1"/>
</dbReference>
<evidence type="ECO:0000313" key="4">
    <source>
        <dbReference type="Proteomes" id="UP001576780"/>
    </source>
</evidence>
<keyword evidence="4" id="KW-1185">Reference proteome</keyword>
<dbReference type="InterPro" id="IPR054241">
    <property type="entry name" value="DUF6968"/>
</dbReference>
<organism evidence="3 4">
    <name type="scientific">Floridaenema evergladense BLCC-F167</name>
    <dbReference type="NCBI Taxonomy" id="3153639"/>
    <lineage>
        <taxon>Bacteria</taxon>
        <taxon>Bacillati</taxon>
        <taxon>Cyanobacteriota</taxon>
        <taxon>Cyanophyceae</taxon>
        <taxon>Oscillatoriophycideae</taxon>
        <taxon>Aerosakkonematales</taxon>
        <taxon>Aerosakkonemataceae</taxon>
        <taxon>Floridanema</taxon>
        <taxon>Floridanema evergladense</taxon>
    </lineage>
</organism>
<evidence type="ECO:0000259" key="2">
    <source>
        <dbReference type="Pfam" id="PF22302"/>
    </source>
</evidence>
<name>A0ABV4WHM4_9CYAN</name>
<accession>A0ABV4WHM4</accession>
<feature type="region of interest" description="Disordered" evidence="1">
    <location>
        <begin position="81"/>
        <end position="113"/>
    </location>
</feature>
<proteinExistence type="predicted"/>
<feature type="domain" description="DUF6968" evidence="2">
    <location>
        <begin position="11"/>
        <end position="102"/>
    </location>
</feature>
<reference evidence="3 4" key="1">
    <citation type="submission" date="2024-09" db="EMBL/GenBank/DDBJ databases">
        <title>Floridaenema gen nov. (Aerosakkonemataceae, Aerosakkonematales ord. nov., Cyanobacteria) from benthic tropical and subtropical fresh waters, with the description of four new species.</title>
        <authorList>
            <person name="Moretto J.A."/>
            <person name="Berthold D.E."/>
            <person name="Lefler F.W."/>
            <person name="Huang I.-S."/>
            <person name="Laughinghouse H. IV."/>
        </authorList>
    </citation>
    <scope>NUCLEOTIDE SEQUENCE [LARGE SCALE GENOMIC DNA]</scope>
    <source>
        <strain evidence="3 4">BLCC-F167</strain>
    </source>
</reference>
<evidence type="ECO:0000313" key="3">
    <source>
        <dbReference type="EMBL" id="MFB2834593.1"/>
    </source>
</evidence>
<comment type="caution">
    <text evidence="3">The sequence shown here is derived from an EMBL/GenBank/DDBJ whole genome shotgun (WGS) entry which is preliminary data.</text>
</comment>
<dbReference type="RefSeq" id="WP_413277025.1">
    <property type="nucleotide sequence ID" value="NZ_JBHFNT010000071.1"/>
</dbReference>
<evidence type="ECO:0000256" key="1">
    <source>
        <dbReference type="SAM" id="MobiDB-lite"/>
    </source>
</evidence>
<dbReference type="Proteomes" id="UP001576780">
    <property type="component" value="Unassembled WGS sequence"/>
</dbReference>
<protein>
    <recommendedName>
        <fullName evidence="2">DUF6968 domain-containing protein</fullName>
    </recommendedName>
</protein>
<gene>
    <name evidence="3" type="ORF">ACE1CA_08670</name>
</gene>
<dbReference type="EMBL" id="JBHFNT010000071">
    <property type="protein sequence ID" value="MFB2834593.1"/>
    <property type="molecule type" value="Genomic_DNA"/>
</dbReference>